<reference evidence="1" key="1">
    <citation type="journal article" date="2006" name="Nature">
        <title>Deciphering the evolution and metabolism of an anammox bacterium from a community genome.</title>
        <authorList>
            <person name="Strous M."/>
            <person name="Pelletier E."/>
            <person name="Mangenot S."/>
            <person name="Rattei T."/>
            <person name="Lehner A."/>
            <person name="Taylor M.W."/>
            <person name="Horn M."/>
            <person name="Daims H."/>
            <person name="Bartol-Mavel D."/>
            <person name="Wincker P."/>
            <person name="Barbe V."/>
            <person name="Fonknechten N."/>
            <person name="Vallenet D."/>
            <person name="Segurens B."/>
            <person name="Schenowitz-Truong C."/>
            <person name="Medigue C."/>
            <person name="Collingro A."/>
            <person name="Snel B."/>
            <person name="Dutilh B.E."/>
            <person name="OpDenCamp H.J.M."/>
            <person name="vanDerDrift C."/>
            <person name="Cirpus I."/>
            <person name="vanDePas-Schoonen K.T."/>
            <person name="Harhangi H.R."/>
            <person name="vanNiftrik L."/>
            <person name="Schmid M."/>
            <person name="Keltjens J."/>
            <person name="vanDeVossenberg J."/>
            <person name="Kartal B."/>
            <person name="Meier H."/>
            <person name="Frishman D."/>
            <person name="Huynen M.A."/>
            <person name="Mewes H."/>
            <person name="Weissenbach J."/>
            <person name="Jetten M.S.M."/>
            <person name="Wagner M."/>
            <person name="LePaslier D."/>
        </authorList>
    </citation>
    <scope>NUCLEOTIDE SEQUENCE</scope>
</reference>
<dbReference type="KEGG" id="kst:KSMBR1_2718"/>
<dbReference type="Proteomes" id="UP000501926">
    <property type="component" value="Chromosome"/>
</dbReference>
<organism evidence="1">
    <name type="scientific">Kuenenia stuttgartiensis</name>
    <dbReference type="NCBI Taxonomy" id="174633"/>
    <lineage>
        <taxon>Bacteria</taxon>
        <taxon>Pseudomonadati</taxon>
        <taxon>Planctomycetota</taxon>
        <taxon>Candidatus Brocadiia</taxon>
        <taxon>Candidatus Brocadiales</taxon>
        <taxon>Candidatus Brocadiaceae</taxon>
        <taxon>Candidatus Kuenenia</taxon>
    </lineage>
</organism>
<reference evidence="4" key="4">
    <citation type="submission" date="2017-10" db="EMBL/GenBank/DDBJ databases">
        <authorList>
            <person name="Frank J."/>
        </authorList>
    </citation>
    <scope>NUCLEOTIDE SEQUENCE [LARGE SCALE GENOMIC DNA]</scope>
</reference>
<dbReference type="AlphaFoldDB" id="Q1Q0U3"/>
<evidence type="ECO:0000313" key="4">
    <source>
        <dbReference type="Proteomes" id="UP000221734"/>
    </source>
</evidence>
<accession>Q1Q0U3</accession>
<proteinExistence type="predicted"/>
<dbReference type="EMBL" id="CT573071">
    <property type="protein sequence ID" value="CAJ73621.1"/>
    <property type="molecule type" value="Genomic_DNA"/>
</dbReference>
<protein>
    <submittedName>
        <fullName evidence="1">Uncharacterized protein</fullName>
    </submittedName>
</protein>
<evidence type="ECO:0000313" key="2">
    <source>
        <dbReference type="EMBL" id="QII10654.1"/>
    </source>
</evidence>
<reference evidence="3" key="3">
    <citation type="submission" date="2017-10" db="EMBL/GenBank/DDBJ databases">
        <authorList>
            <person name="Banno H."/>
            <person name="Chua N.-H."/>
        </authorList>
    </citation>
    <scope>NUCLEOTIDE SEQUENCE [LARGE SCALE GENOMIC DNA]</scope>
    <source>
        <strain evidence="3">Kuenenia_mbr1_ru-nijmegen</strain>
    </source>
</reference>
<evidence type="ECO:0000313" key="1">
    <source>
        <dbReference type="EMBL" id="CAJ73621.1"/>
    </source>
</evidence>
<keyword evidence="4" id="KW-1185">Reference proteome</keyword>
<gene>
    <name evidence="2" type="ORF">KsCSTR_12750</name>
    <name evidence="3" type="ORF">KSMBR1_2718</name>
    <name evidence="1" type="ORF">kuste2869</name>
</gene>
<dbReference type="EMBL" id="CP049055">
    <property type="protein sequence ID" value="QII10654.1"/>
    <property type="molecule type" value="Genomic_DNA"/>
</dbReference>
<reference evidence="2 5" key="5">
    <citation type="submission" date="2020-02" db="EMBL/GenBank/DDBJ databases">
        <title>Newly sequenced genome of strain CSTR1 showed variability in Candidatus Kuenenia stuttgartiensis genomes.</title>
        <authorList>
            <person name="Ding C."/>
            <person name="Adrian L."/>
        </authorList>
    </citation>
    <scope>NUCLEOTIDE SEQUENCE [LARGE SCALE GENOMIC DNA]</scope>
    <source>
        <strain evidence="2 5">CSTR1</strain>
    </source>
</reference>
<evidence type="ECO:0000313" key="3">
    <source>
        <dbReference type="EMBL" id="SOH05205.1"/>
    </source>
</evidence>
<dbReference type="EMBL" id="LT934425">
    <property type="protein sequence ID" value="SOH05205.1"/>
    <property type="molecule type" value="Genomic_DNA"/>
</dbReference>
<reference evidence="1" key="2">
    <citation type="submission" date="2006-01" db="EMBL/GenBank/DDBJ databases">
        <authorList>
            <person name="Genoscope"/>
        </authorList>
    </citation>
    <scope>NUCLEOTIDE SEQUENCE</scope>
</reference>
<name>Q1Q0U3_KUEST</name>
<dbReference type="Proteomes" id="UP000221734">
    <property type="component" value="Chromosome Kuenenia_stuttgartiensis_MBR1"/>
</dbReference>
<dbReference type="RefSeq" id="WP_164994617.1">
    <property type="nucleotide sequence ID" value="NZ_CP049055.1"/>
</dbReference>
<evidence type="ECO:0000313" key="5">
    <source>
        <dbReference type="Proteomes" id="UP000501926"/>
    </source>
</evidence>
<sequence>MYHPEKQKHCRVKPDELVTLIKKHYADKIRHVTLKFSDGSEVSDKTYTFDAELNGCNECPFEVYDNFGKMEQGR</sequence>